<dbReference type="WBParaSite" id="PDA_v2.g7282.t1">
    <property type="protein sequence ID" value="PDA_v2.g7282.t1"/>
    <property type="gene ID" value="PDA_v2.g7282"/>
</dbReference>
<dbReference type="Gene3D" id="3.10.100.10">
    <property type="entry name" value="Mannose-Binding Protein A, subunit A"/>
    <property type="match status" value="2"/>
</dbReference>
<reference evidence="4" key="1">
    <citation type="submission" date="2022-11" db="UniProtKB">
        <authorList>
            <consortium name="WormBaseParasite"/>
        </authorList>
    </citation>
    <scope>IDENTIFICATION</scope>
</reference>
<evidence type="ECO:0000313" key="4">
    <source>
        <dbReference type="WBParaSite" id="PDA_v2.g7282.t1"/>
    </source>
</evidence>
<dbReference type="AlphaFoldDB" id="A0A914QUA8"/>
<dbReference type="SMART" id="SM00034">
    <property type="entry name" value="CLECT"/>
    <property type="match status" value="1"/>
</dbReference>
<keyword evidence="1" id="KW-0732">Signal</keyword>
<dbReference type="CDD" id="cd00037">
    <property type="entry name" value="CLECT"/>
    <property type="match status" value="1"/>
</dbReference>
<feature type="domain" description="C-type lectin" evidence="2">
    <location>
        <begin position="202"/>
        <end position="346"/>
    </location>
</feature>
<dbReference type="InterPro" id="IPR001304">
    <property type="entry name" value="C-type_lectin-like"/>
</dbReference>
<evidence type="ECO:0000313" key="3">
    <source>
        <dbReference type="Proteomes" id="UP000887578"/>
    </source>
</evidence>
<feature type="signal peptide" evidence="1">
    <location>
        <begin position="1"/>
        <end position="18"/>
    </location>
</feature>
<name>A0A914QUA8_9BILA</name>
<proteinExistence type="predicted"/>
<keyword evidence="3" id="KW-1185">Reference proteome</keyword>
<sequence>MKFLSIFCLLSSIVLVSSVSRCERNKPRKEGFLQKPCVPGFYEGSCLLILEKQSLHDAVETCRYDYGGRLATAPRKEAINLWGRTIHFNTKEKFNDNAKFWVGYGYGSQQIGDDDFGFRYEEPNKVMQNYINKTMWRRVFGKPLISAEIQWERNARKNSLDNSDCPNYGVVFNPKTRKFDVKDFDEEHYSLCETPRWAKLQCSKDWHLIPQLRMCLKVQKTNVDFFEAYEVCRQEKSFIAVPQNHEELEMFRDVIIPYDLRNFIKKDQNGVSHGGFWVGIKSLGQTTFAIDGTNSIFTVDTSSQENNCQAMYYETAFNQISPYGGVTNYNGLSGKCDNYALPYMCQRFADQSLTKNLQ</sequence>
<dbReference type="InterPro" id="IPR016187">
    <property type="entry name" value="CTDL_fold"/>
</dbReference>
<feature type="chain" id="PRO_5037340483" evidence="1">
    <location>
        <begin position="19"/>
        <end position="358"/>
    </location>
</feature>
<dbReference type="SUPFAM" id="SSF56436">
    <property type="entry name" value="C-type lectin-like"/>
    <property type="match status" value="1"/>
</dbReference>
<evidence type="ECO:0000256" key="1">
    <source>
        <dbReference type="SAM" id="SignalP"/>
    </source>
</evidence>
<protein>
    <submittedName>
        <fullName evidence="4">C-type lectin domain-containing protein</fullName>
    </submittedName>
</protein>
<accession>A0A914QUA8</accession>
<organism evidence="3 4">
    <name type="scientific">Panagrolaimus davidi</name>
    <dbReference type="NCBI Taxonomy" id="227884"/>
    <lineage>
        <taxon>Eukaryota</taxon>
        <taxon>Metazoa</taxon>
        <taxon>Ecdysozoa</taxon>
        <taxon>Nematoda</taxon>
        <taxon>Chromadorea</taxon>
        <taxon>Rhabditida</taxon>
        <taxon>Tylenchina</taxon>
        <taxon>Panagrolaimomorpha</taxon>
        <taxon>Panagrolaimoidea</taxon>
        <taxon>Panagrolaimidae</taxon>
        <taxon>Panagrolaimus</taxon>
    </lineage>
</organism>
<dbReference type="InterPro" id="IPR016186">
    <property type="entry name" value="C-type_lectin-like/link_sf"/>
</dbReference>
<evidence type="ECO:0000259" key="2">
    <source>
        <dbReference type="SMART" id="SM00034"/>
    </source>
</evidence>
<dbReference type="Proteomes" id="UP000887578">
    <property type="component" value="Unplaced"/>
</dbReference>